<gene>
    <name evidence="1" type="ORF">C2S53_020267</name>
</gene>
<name>A0AAD4IS75_PERFH</name>
<proteinExistence type="predicted"/>
<evidence type="ECO:0000313" key="1">
    <source>
        <dbReference type="EMBL" id="KAH6820372.1"/>
    </source>
</evidence>
<reference evidence="1 2" key="1">
    <citation type="journal article" date="2021" name="Nat. Commun.">
        <title>Incipient diploidization of the medicinal plant Perilla within 10,000 years.</title>
        <authorList>
            <person name="Zhang Y."/>
            <person name="Shen Q."/>
            <person name="Leng L."/>
            <person name="Zhang D."/>
            <person name="Chen S."/>
            <person name="Shi Y."/>
            <person name="Ning Z."/>
            <person name="Chen S."/>
        </authorList>
    </citation>
    <scope>NUCLEOTIDE SEQUENCE [LARGE SCALE GENOMIC DNA]</scope>
    <source>
        <strain evidence="2">cv. PC099</strain>
    </source>
</reference>
<dbReference type="Proteomes" id="UP001190926">
    <property type="component" value="Unassembled WGS sequence"/>
</dbReference>
<comment type="caution">
    <text evidence="1">The sequence shown here is derived from an EMBL/GenBank/DDBJ whole genome shotgun (WGS) entry which is preliminary data.</text>
</comment>
<keyword evidence="2" id="KW-1185">Reference proteome</keyword>
<sequence>MSIQLKEVPCPDISDRPCPATLTSGEWPPQWKSIKECPEYFFMGGYLDKVLCFEVDPSSYPFEGEFPIDKYLLFLKQIRESKGYDITVTPPGAIFYPVDLSRDQDSTIWYDDVCKFVVDKINDQAK</sequence>
<organism evidence="1 2">
    <name type="scientific">Perilla frutescens var. hirtella</name>
    <name type="common">Perilla citriodora</name>
    <name type="synonym">Perilla setoyensis</name>
    <dbReference type="NCBI Taxonomy" id="608512"/>
    <lineage>
        <taxon>Eukaryota</taxon>
        <taxon>Viridiplantae</taxon>
        <taxon>Streptophyta</taxon>
        <taxon>Embryophyta</taxon>
        <taxon>Tracheophyta</taxon>
        <taxon>Spermatophyta</taxon>
        <taxon>Magnoliopsida</taxon>
        <taxon>eudicotyledons</taxon>
        <taxon>Gunneridae</taxon>
        <taxon>Pentapetalae</taxon>
        <taxon>asterids</taxon>
        <taxon>lamiids</taxon>
        <taxon>Lamiales</taxon>
        <taxon>Lamiaceae</taxon>
        <taxon>Nepetoideae</taxon>
        <taxon>Elsholtzieae</taxon>
        <taxon>Perilla</taxon>
    </lineage>
</organism>
<dbReference type="AlphaFoldDB" id="A0AAD4IS75"/>
<feature type="non-terminal residue" evidence="1">
    <location>
        <position position="126"/>
    </location>
</feature>
<dbReference type="EMBL" id="SDAM02004136">
    <property type="protein sequence ID" value="KAH6820372.1"/>
    <property type="molecule type" value="Genomic_DNA"/>
</dbReference>
<protein>
    <submittedName>
        <fullName evidence="1">Uncharacterized protein</fullName>
    </submittedName>
</protein>
<evidence type="ECO:0000313" key="2">
    <source>
        <dbReference type="Proteomes" id="UP001190926"/>
    </source>
</evidence>
<accession>A0AAD4IS75</accession>